<dbReference type="PANTHER" id="PTHR12313">
    <property type="entry name" value="E3 UBIQUITIN-PROTEIN LIGASE RNF5-RELATED"/>
    <property type="match status" value="1"/>
</dbReference>
<dbReference type="CDD" id="cd16534">
    <property type="entry name" value="RING-HC_RNF5-like"/>
    <property type="match status" value="1"/>
</dbReference>
<dbReference type="InterPro" id="IPR013083">
    <property type="entry name" value="Znf_RING/FYVE/PHD"/>
</dbReference>
<feature type="compositionally biased region" description="Basic and acidic residues" evidence="12">
    <location>
        <begin position="465"/>
        <end position="476"/>
    </location>
</feature>
<evidence type="ECO:0000256" key="2">
    <source>
        <dbReference type="ARBA" id="ARBA00004308"/>
    </source>
</evidence>
<feature type="region of interest" description="Disordered" evidence="12">
    <location>
        <begin position="152"/>
        <end position="175"/>
    </location>
</feature>
<proteinExistence type="predicted"/>
<dbReference type="GO" id="GO:0061630">
    <property type="term" value="F:ubiquitin protein ligase activity"/>
    <property type="evidence" value="ECO:0007669"/>
    <property type="project" value="UniProtKB-UniRule"/>
</dbReference>
<dbReference type="RefSeq" id="XP_039122998.1">
    <property type="nucleotide sequence ID" value="XM_039267064.1"/>
</dbReference>
<dbReference type="InterPro" id="IPR045103">
    <property type="entry name" value="RNF5/RNF185-like"/>
</dbReference>
<dbReference type="SMART" id="SM00184">
    <property type="entry name" value="RING"/>
    <property type="match status" value="1"/>
</dbReference>
<comment type="catalytic activity">
    <reaction evidence="1 11">
        <text>S-ubiquitinyl-[E2 ubiquitin-conjugating enzyme]-L-cysteine + [acceptor protein]-L-lysine = [E2 ubiquitin-conjugating enzyme]-L-cysteine + N(6)-ubiquitinyl-[acceptor protein]-L-lysine.</text>
        <dbReference type="EC" id="2.3.2.27"/>
    </reaction>
</comment>
<evidence type="ECO:0000256" key="1">
    <source>
        <dbReference type="ARBA" id="ARBA00000900"/>
    </source>
</evidence>
<feature type="compositionally biased region" description="Polar residues" evidence="12">
    <location>
        <begin position="432"/>
        <end position="447"/>
    </location>
</feature>
<evidence type="ECO:0000256" key="9">
    <source>
        <dbReference type="ARBA" id="ARBA00023136"/>
    </source>
</evidence>
<dbReference type="Pfam" id="PF13923">
    <property type="entry name" value="zf-C3HC4_2"/>
    <property type="match status" value="1"/>
</dbReference>
<keyword evidence="6 10" id="KW-0863">Zinc-finger</keyword>
<evidence type="ECO:0000256" key="4">
    <source>
        <dbReference type="ARBA" id="ARBA00022679"/>
    </source>
</evidence>
<dbReference type="InterPro" id="IPR017907">
    <property type="entry name" value="Znf_RING_CS"/>
</dbReference>
<protein>
    <recommendedName>
        <fullName evidence="11">E3 ubiquitin-protein ligase RMA</fullName>
        <ecNumber evidence="11">2.3.2.27</ecNumber>
    </recommendedName>
    <alternativeName>
        <fullName evidence="11">Protein RING membrane-anchor</fullName>
    </alternativeName>
    <alternativeName>
        <fullName evidence="11">RING-type E3 ubiquitin transferase RMA</fullName>
    </alternativeName>
</protein>
<name>A0AB40B7K1_DIOCR</name>
<organism evidence="14 15">
    <name type="scientific">Dioscorea cayennensis subsp. rotundata</name>
    <name type="common">White Guinea yam</name>
    <name type="synonym">Dioscorea rotundata</name>
    <dbReference type="NCBI Taxonomy" id="55577"/>
    <lineage>
        <taxon>Eukaryota</taxon>
        <taxon>Viridiplantae</taxon>
        <taxon>Streptophyta</taxon>
        <taxon>Embryophyta</taxon>
        <taxon>Tracheophyta</taxon>
        <taxon>Spermatophyta</taxon>
        <taxon>Magnoliopsida</taxon>
        <taxon>Liliopsida</taxon>
        <taxon>Dioscoreales</taxon>
        <taxon>Dioscoreaceae</taxon>
        <taxon>Dioscorea</taxon>
    </lineage>
</organism>
<comment type="domain">
    <text evidence="11">The RING-type zinc finger domain is responsible for E3 ligase activity.</text>
</comment>
<dbReference type="GeneID" id="120259457"/>
<accession>A0AB40B7K1</accession>
<keyword evidence="11" id="KW-0256">Endoplasmic reticulum</keyword>
<dbReference type="PROSITE" id="PS00518">
    <property type="entry name" value="ZF_RING_1"/>
    <property type="match status" value="1"/>
</dbReference>
<keyword evidence="7 11" id="KW-0833">Ubl conjugation pathway</keyword>
<keyword evidence="9" id="KW-0472">Membrane</keyword>
<keyword evidence="5 11" id="KW-0479">Metal-binding</keyword>
<comment type="subcellular location">
    <subcellularLocation>
        <location evidence="2">Endomembrane system</location>
    </subcellularLocation>
    <subcellularLocation>
        <location evidence="11">Endoplasmic reticulum membrane</location>
        <topology evidence="11">Single-pass type IV membrane protein</topology>
    </subcellularLocation>
</comment>
<dbReference type="GO" id="GO:0006511">
    <property type="term" value="P:ubiquitin-dependent protein catabolic process"/>
    <property type="evidence" value="ECO:0007669"/>
    <property type="project" value="UniProtKB-UniRule"/>
</dbReference>
<dbReference type="PROSITE" id="PS50089">
    <property type="entry name" value="ZF_RING_2"/>
    <property type="match status" value="1"/>
</dbReference>
<dbReference type="AlphaFoldDB" id="A0AB40B7K1"/>
<evidence type="ECO:0000259" key="13">
    <source>
        <dbReference type="PROSITE" id="PS50089"/>
    </source>
</evidence>
<dbReference type="GO" id="GO:0005789">
    <property type="term" value="C:endoplasmic reticulum membrane"/>
    <property type="evidence" value="ECO:0007669"/>
    <property type="project" value="UniProtKB-SubCell"/>
</dbReference>
<evidence type="ECO:0000256" key="11">
    <source>
        <dbReference type="RuleBase" id="RU369090"/>
    </source>
</evidence>
<evidence type="ECO:0000256" key="12">
    <source>
        <dbReference type="SAM" id="MobiDB-lite"/>
    </source>
</evidence>
<gene>
    <name evidence="15" type="primary">LOC120259457</name>
</gene>
<evidence type="ECO:0000256" key="8">
    <source>
        <dbReference type="ARBA" id="ARBA00022833"/>
    </source>
</evidence>
<dbReference type="SUPFAM" id="SSF57850">
    <property type="entry name" value="RING/U-box"/>
    <property type="match status" value="1"/>
</dbReference>
<comment type="pathway">
    <text evidence="3 11">Protein modification; protein ubiquitination.</text>
</comment>
<feature type="region of interest" description="Disordered" evidence="12">
    <location>
        <begin position="426"/>
        <end position="476"/>
    </location>
</feature>
<keyword evidence="4 11" id="KW-0808">Transferase</keyword>
<dbReference type="Gene3D" id="3.30.40.10">
    <property type="entry name" value="Zinc/RING finger domain, C3HC4 (zinc finger)"/>
    <property type="match status" value="1"/>
</dbReference>
<dbReference type="EC" id="2.3.2.27" evidence="11"/>
<evidence type="ECO:0000256" key="10">
    <source>
        <dbReference type="PROSITE-ProRule" id="PRU00175"/>
    </source>
</evidence>
<dbReference type="Proteomes" id="UP001515500">
    <property type="component" value="Chromosome 4"/>
</dbReference>
<reference evidence="15" key="1">
    <citation type="submission" date="2025-08" db="UniProtKB">
        <authorList>
            <consortium name="RefSeq"/>
        </authorList>
    </citation>
    <scope>IDENTIFICATION</scope>
</reference>
<keyword evidence="14" id="KW-1185">Reference proteome</keyword>
<evidence type="ECO:0000313" key="15">
    <source>
        <dbReference type="RefSeq" id="XP_039122998.1"/>
    </source>
</evidence>
<evidence type="ECO:0000256" key="3">
    <source>
        <dbReference type="ARBA" id="ARBA00004906"/>
    </source>
</evidence>
<evidence type="ECO:0000313" key="14">
    <source>
        <dbReference type="Proteomes" id="UP001515500"/>
    </source>
</evidence>
<evidence type="ECO:0000256" key="5">
    <source>
        <dbReference type="ARBA" id="ARBA00022723"/>
    </source>
</evidence>
<evidence type="ECO:0000256" key="7">
    <source>
        <dbReference type="ARBA" id="ARBA00022786"/>
    </source>
</evidence>
<keyword evidence="8 11" id="KW-0862">Zinc</keyword>
<comment type="function">
    <text evidence="11">E3 ubiquitin-protein ligase.</text>
</comment>
<feature type="domain" description="RING-type" evidence="13">
    <location>
        <begin position="183"/>
        <end position="224"/>
    </location>
</feature>
<evidence type="ECO:0000256" key="6">
    <source>
        <dbReference type="ARBA" id="ARBA00022771"/>
    </source>
</evidence>
<dbReference type="InterPro" id="IPR001841">
    <property type="entry name" value="Znf_RING"/>
</dbReference>
<sequence length="476" mass="52018">MADEGNQNGSGEMDLSLNLGLPQSYLNGVTGLGTTLTISSSPTAEGDSDPMKPPEQEDLYAAANLLINVGSVPVAEEQGYAVDPLVPVEAVPLRSFVIRDVLLVPDDAVPLVAVQPSASDIDASPLTTTRCHDENSQVVRLFFVSDPNFRFERPTETENQPVRQEGSGQGSAVKDDDNAEFECNVCFDTAKEPVVTSCGHLFCWSCLYRWLHRNLENKECPTCKGALLGCNITPIYGRGGPERSMRGEVGEEGKQGGFVIPPRPRGSRFEGFNQWFEPVFDVADEDVISSWRSIVEEGMRNMFERIVEPSMKEMFNRCYQTLMETQADQWDPVFGETIGEVLSQRRCPRVPQSNAVVSASTYRREDLLWQWFTLCGLAKTQKLTAMANMEIMFDRITAGMGGITSVGPSAVAGPSSTMAVIQGDSAFASDSPEANSSETSGSLRRTWSSVSGSSYGDDGDDGDDGDVHENIRRRLN</sequence>
<dbReference type="GO" id="GO:0008270">
    <property type="term" value="F:zinc ion binding"/>
    <property type="evidence" value="ECO:0007669"/>
    <property type="project" value="UniProtKB-KW"/>
</dbReference>